<evidence type="ECO:0000313" key="1">
    <source>
        <dbReference type="EMBL" id="OAT45490.1"/>
    </source>
</evidence>
<dbReference type="AlphaFoldDB" id="A0A1B7JBY9"/>
<evidence type="ECO:0000313" key="2">
    <source>
        <dbReference type="Proteomes" id="UP000078386"/>
    </source>
</evidence>
<sequence>MLINDEFIHGFYGSIITDCSVRSKNFFAFSARNIEESDKHDLTGEWDVTKYGCRFYLNKPEGKRVGKATLRNWGRVYCTTSTLPSGLFIYISGEGLVYVVGANIKKDENISNSWINKQALPDYQGDGPGYFGVCRAKMLFGYAWVCGPRGNVAKRIGEDKWEYRGNPFPDTMDVYELDNQIFMDIDGFSENDMYAVGGQGRVWHYDGQSWSQVAFPTNMYLYTICCGGNGEVYIGAQSGAVFKGRGDRWQQIISGGMAKPFNDMVWFQDRVWATSDYGIWVIKNDGIEEPLIPDEVMICAGSMAVGDGVLLIAGEGGAAFHNGTLWQSLFLQKEMTEAEDNS</sequence>
<gene>
    <name evidence="1" type="ORF">M989_04428</name>
</gene>
<dbReference type="PATRIC" id="fig|1354264.4.peg.4590"/>
<reference evidence="1 2" key="1">
    <citation type="submission" date="2016-04" db="EMBL/GenBank/DDBJ databases">
        <title>ATOL: Assembling a taxonomically balanced genome-scale reconstruction of the evolutionary history of the Enterobacteriaceae.</title>
        <authorList>
            <person name="Plunkett G.III."/>
            <person name="Neeno-Eckwall E.C."/>
            <person name="Glasner J.D."/>
            <person name="Perna N.T."/>
        </authorList>
    </citation>
    <scope>NUCLEOTIDE SEQUENCE [LARGE SCALE GENOMIC DNA]</scope>
    <source>
        <strain evidence="1 2">ATCC 51603</strain>
    </source>
</reference>
<dbReference type="Proteomes" id="UP000078386">
    <property type="component" value="Unassembled WGS sequence"/>
</dbReference>
<comment type="caution">
    <text evidence="1">The sequence shown here is derived from an EMBL/GenBank/DDBJ whole genome shotgun (WGS) entry which is preliminary data.</text>
</comment>
<accession>A0A1B7JBY9</accession>
<organism evidence="1 2">
    <name type="scientific">Kluyvera georgiana ATCC 51603</name>
    <dbReference type="NCBI Taxonomy" id="1354264"/>
    <lineage>
        <taxon>Bacteria</taxon>
        <taxon>Pseudomonadati</taxon>
        <taxon>Pseudomonadota</taxon>
        <taxon>Gammaproteobacteria</taxon>
        <taxon>Enterobacterales</taxon>
        <taxon>Enterobacteriaceae</taxon>
        <taxon>Kluyvera</taxon>
    </lineage>
</organism>
<protein>
    <submittedName>
        <fullName evidence="1">Uncharacterized protein</fullName>
    </submittedName>
</protein>
<keyword evidence="2" id="KW-1185">Reference proteome</keyword>
<dbReference type="RefSeq" id="WP_209438780.1">
    <property type="nucleotide sequence ID" value="NZ_LXEU01000092.1"/>
</dbReference>
<dbReference type="EMBL" id="LXEU01000092">
    <property type="protein sequence ID" value="OAT45490.1"/>
    <property type="molecule type" value="Genomic_DNA"/>
</dbReference>
<name>A0A1B7JBY9_9ENTR</name>
<proteinExistence type="predicted"/>